<dbReference type="SMART" id="SM00345">
    <property type="entry name" value="HTH_GNTR"/>
    <property type="match status" value="1"/>
</dbReference>
<organism evidence="5 6">
    <name type="scientific">Intestinicryptomonas porci</name>
    <dbReference type="NCBI Taxonomy" id="2926320"/>
    <lineage>
        <taxon>Bacteria</taxon>
        <taxon>Pseudomonadati</taxon>
        <taxon>Verrucomicrobiota</taxon>
        <taxon>Opitutia</taxon>
        <taxon>Opitutales</taxon>
        <taxon>Intestinicryptomonaceae</taxon>
        <taxon>Intestinicryptomonas</taxon>
    </lineage>
</organism>
<dbReference type="PANTHER" id="PTHR38445:SF10">
    <property type="entry name" value="GNTR-FAMILY TRANSCRIPTIONAL REGULATOR"/>
    <property type="match status" value="1"/>
</dbReference>
<dbReference type="CDD" id="cd07377">
    <property type="entry name" value="WHTH_GntR"/>
    <property type="match status" value="1"/>
</dbReference>
<keyword evidence="2" id="KW-0238">DNA-binding</keyword>
<evidence type="ECO:0000256" key="3">
    <source>
        <dbReference type="ARBA" id="ARBA00023163"/>
    </source>
</evidence>
<comment type="caution">
    <text evidence="5">The sequence shown here is derived from an EMBL/GenBank/DDBJ whole genome shotgun (WGS) entry which is preliminary data.</text>
</comment>
<dbReference type="InterPro" id="IPR000524">
    <property type="entry name" value="Tscrpt_reg_HTH_GntR"/>
</dbReference>
<dbReference type="EMBL" id="JALBUT010000007">
    <property type="protein sequence ID" value="MDX8415898.1"/>
    <property type="molecule type" value="Genomic_DNA"/>
</dbReference>
<dbReference type="InterPro" id="IPR046335">
    <property type="entry name" value="LacI/GalR-like_sensor"/>
</dbReference>
<gene>
    <name evidence="5" type="ORF">MOX91_06885</name>
</gene>
<keyword evidence="1" id="KW-0805">Transcription regulation</keyword>
<reference evidence="5 6" key="1">
    <citation type="submission" date="2022-03" db="EMBL/GenBank/DDBJ databases">
        <title>Novel taxa within the pig intestine.</title>
        <authorList>
            <person name="Wylensek D."/>
            <person name="Bishof K."/>
            <person name="Afrizal A."/>
            <person name="Clavel T."/>
        </authorList>
    </citation>
    <scope>NUCLEOTIDE SEQUENCE [LARGE SCALE GENOMIC DNA]</scope>
    <source>
        <strain evidence="5 6">CLA-KB-P66</strain>
    </source>
</reference>
<dbReference type="InterPro" id="IPR036390">
    <property type="entry name" value="WH_DNA-bd_sf"/>
</dbReference>
<accession>A0ABU4WI30</accession>
<dbReference type="Gene3D" id="3.40.50.2300">
    <property type="match status" value="2"/>
</dbReference>
<dbReference type="Proteomes" id="UP001275932">
    <property type="component" value="Unassembled WGS sequence"/>
</dbReference>
<evidence type="ECO:0000313" key="5">
    <source>
        <dbReference type="EMBL" id="MDX8415898.1"/>
    </source>
</evidence>
<protein>
    <submittedName>
        <fullName evidence="5">GntR family transcriptional regulator</fullName>
    </submittedName>
</protein>
<dbReference type="InterPro" id="IPR028082">
    <property type="entry name" value="Peripla_BP_I"/>
</dbReference>
<dbReference type="Gene3D" id="1.10.10.10">
    <property type="entry name" value="Winged helix-like DNA-binding domain superfamily/Winged helix DNA-binding domain"/>
    <property type="match status" value="1"/>
</dbReference>
<proteinExistence type="predicted"/>
<dbReference type="Pfam" id="PF00392">
    <property type="entry name" value="GntR"/>
    <property type="match status" value="1"/>
</dbReference>
<evidence type="ECO:0000256" key="1">
    <source>
        <dbReference type="ARBA" id="ARBA00023015"/>
    </source>
</evidence>
<dbReference type="Pfam" id="PF13377">
    <property type="entry name" value="Peripla_BP_3"/>
    <property type="match status" value="1"/>
</dbReference>
<keyword evidence="3" id="KW-0804">Transcription</keyword>
<dbReference type="RefSeq" id="WP_370397351.1">
    <property type="nucleotide sequence ID" value="NZ_JALBUT010000007.1"/>
</dbReference>
<dbReference type="InterPro" id="IPR036388">
    <property type="entry name" value="WH-like_DNA-bd_sf"/>
</dbReference>
<evidence type="ECO:0000259" key="4">
    <source>
        <dbReference type="PROSITE" id="PS50949"/>
    </source>
</evidence>
<dbReference type="PANTHER" id="PTHR38445">
    <property type="entry name" value="HTH-TYPE TRANSCRIPTIONAL REPRESSOR YTRA"/>
    <property type="match status" value="1"/>
</dbReference>
<dbReference type="PROSITE" id="PS50949">
    <property type="entry name" value="HTH_GNTR"/>
    <property type="match status" value="1"/>
</dbReference>
<sequence length="338" mass="38911">MLKKLASELKVSHVPKSKFIENFIIDMINDGKLKKGSKLPSINELANSCKIARETVVKSYNLLKSKGLVESRHGKGFIVIKSKYRKVANVFVLLDVMSNAYKEQLVRGINENIGGKVQITYNAHRYNAEAFINCIENAIGRFEYYVIFAMRDKTTFKSVLKIPQNKLMLLDVPANIKDCNCAQIYQNSDTNFKRALSEALPHLKKYKKFYMVFDPAHHHPVERVDAFKDFCNENNFHCEILQSFDKSKLERETFWMIMSDIHLVDLLLFAKELNLKVKDDFGVITYDDTPMKKVVADGVATISIDFYNMGKLVAEQLQNWNPELKLTVDSIFTRRSTV</sequence>
<dbReference type="SUPFAM" id="SSF53822">
    <property type="entry name" value="Periplasmic binding protein-like I"/>
    <property type="match status" value="1"/>
</dbReference>
<keyword evidence="6" id="KW-1185">Reference proteome</keyword>
<feature type="domain" description="HTH gntR-type" evidence="4">
    <location>
        <begin position="14"/>
        <end position="82"/>
    </location>
</feature>
<dbReference type="SUPFAM" id="SSF46785">
    <property type="entry name" value="Winged helix' DNA-binding domain"/>
    <property type="match status" value="1"/>
</dbReference>
<name>A0ABU4WI30_9BACT</name>
<evidence type="ECO:0000256" key="2">
    <source>
        <dbReference type="ARBA" id="ARBA00023125"/>
    </source>
</evidence>
<evidence type="ECO:0000313" key="6">
    <source>
        <dbReference type="Proteomes" id="UP001275932"/>
    </source>
</evidence>